<dbReference type="PANTHER" id="PTHR12110">
    <property type="entry name" value="HYDROXYPYRUVATE ISOMERASE"/>
    <property type="match status" value="1"/>
</dbReference>
<organism evidence="2 3">
    <name type="scientific">Azotobacter bryophylli</name>
    <dbReference type="NCBI Taxonomy" id="1986537"/>
    <lineage>
        <taxon>Bacteria</taxon>
        <taxon>Pseudomonadati</taxon>
        <taxon>Pseudomonadota</taxon>
        <taxon>Gammaproteobacteria</taxon>
        <taxon>Pseudomonadales</taxon>
        <taxon>Pseudomonadaceae</taxon>
        <taxon>Azotobacter</taxon>
    </lineage>
</organism>
<evidence type="ECO:0000259" key="1">
    <source>
        <dbReference type="Pfam" id="PF01261"/>
    </source>
</evidence>
<dbReference type="InterPro" id="IPR050312">
    <property type="entry name" value="IolE/XylAMocC-like"/>
</dbReference>
<feature type="domain" description="Xylose isomerase-like TIM barrel" evidence="1">
    <location>
        <begin position="20"/>
        <end position="250"/>
    </location>
</feature>
<dbReference type="EMBL" id="JBHRSJ010000034">
    <property type="protein sequence ID" value="MFC2974229.1"/>
    <property type="molecule type" value="Genomic_DNA"/>
</dbReference>
<dbReference type="InterPro" id="IPR036237">
    <property type="entry name" value="Xyl_isomerase-like_sf"/>
</dbReference>
<name>A0ABV7AXS6_9GAMM</name>
<dbReference type="Gene3D" id="3.20.20.150">
    <property type="entry name" value="Divalent-metal-dependent TIM barrel enzymes"/>
    <property type="match status" value="1"/>
</dbReference>
<dbReference type="RefSeq" id="WP_377816273.1">
    <property type="nucleotide sequence ID" value="NZ_JBHRSJ010000034.1"/>
</dbReference>
<keyword evidence="2" id="KW-0413">Isomerase</keyword>
<dbReference type="SUPFAM" id="SSF51658">
    <property type="entry name" value="Xylose isomerase-like"/>
    <property type="match status" value="1"/>
</dbReference>
<proteinExistence type="predicted"/>
<dbReference type="InterPro" id="IPR013022">
    <property type="entry name" value="Xyl_isomerase-like_TIM-brl"/>
</dbReference>
<dbReference type="GO" id="GO:0016853">
    <property type="term" value="F:isomerase activity"/>
    <property type="evidence" value="ECO:0007669"/>
    <property type="project" value="UniProtKB-KW"/>
</dbReference>
<evidence type="ECO:0000313" key="2">
    <source>
        <dbReference type="EMBL" id="MFC2974229.1"/>
    </source>
</evidence>
<protein>
    <submittedName>
        <fullName evidence="2">Sugar phosphate isomerase/epimerase family protein</fullName>
    </submittedName>
</protein>
<dbReference type="PANTHER" id="PTHR12110:SF21">
    <property type="entry name" value="XYLOSE ISOMERASE-LIKE TIM BARREL DOMAIN-CONTAINING PROTEIN"/>
    <property type="match status" value="1"/>
</dbReference>
<accession>A0ABV7AXS6</accession>
<keyword evidence="3" id="KW-1185">Reference proteome</keyword>
<reference evidence="3" key="1">
    <citation type="journal article" date="2019" name="Int. J. Syst. Evol. Microbiol.">
        <title>The Global Catalogue of Microorganisms (GCM) 10K type strain sequencing project: providing services to taxonomists for standard genome sequencing and annotation.</title>
        <authorList>
            <consortium name="The Broad Institute Genomics Platform"/>
            <consortium name="The Broad Institute Genome Sequencing Center for Infectious Disease"/>
            <person name="Wu L."/>
            <person name="Ma J."/>
        </authorList>
    </citation>
    <scope>NUCLEOTIDE SEQUENCE [LARGE SCALE GENOMIC DNA]</scope>
    <source>
        <strain evidence="3">KCTC 62195</strain>
    </source>
</reference>
<dbReference type="Proteomes" id="UP001595457">
    <property type="component" value="Unassembled WGS sequence"/>
</dbReference>
<sequence>MRLGISNIAWDVAEDETIAALLQRLGIDAIDVAPSKYFADPAGASDEEIRRVRDWWNERGIEITGMQALLFGTSGLNLFGPPESQQAMLRHLAAVCRIGAGLGATRLVFGSPNNRDRSGLTGHQALAVAVPFFKRLGDLAGAAGVRVCLEPNPARYGANFMMTTAETAMVVELIGHPAIRLQLDTGALTVNGEDPILELKNHGHLIGHIHASEPDLLPLGEGGTRHEQIYQALIRHLPRQLVCVEMLATAAEPHPVSVERALECAIRCYRPAGRSDAPGVAP</sequence>
<evidence type="ECO:0000313" key="3">
    <source>
        <dbReference type="Proteomes" id="UP001595457"/>
    </source>
</evidence>
<dbReference type="Pfam" id="PF01261">
    <property type="entry name" value="AP_endonuc_2"/>
    <property type="match status" value="1"/>
</dbReference>
<gene>
    <name evidence="2" type="ORF">ACFOJE_18705</name>
</gene>
<comment type="caution">
    <text evidence="2">The sequence shown here is derived from an EMBL/GenBank/DDBJ whole genome shotgun (WGS) entry which is preliminary data.</text>
</comment>